<keyword evidence="2" id="KW-1185">Reference proteome</keyword>
<dbReference type="Proteomes" id="UP001218218">
    <property type="component" value="Unassembled WGS sequence"/>
</dbReference>
<dbReference type="AlphaFoldDB" id="A0AAD7ECK6"/>
<protein>
    <submittedName>
        <fullName evidence="1">Uncharacterized protein</fullName>
    </submittedName>
</protein>
<accession>A0AAD7ECK6</accession>
<proteinExistence type="predicted"/>
<name>A0AAD7ECK6_9AGAR</name>
<evidence type="ECO:0000313" key="2">
    <source>
        <dbReference type="Proteomes" id="UP001218218"/>
    </source>
</evidence>
<evidence type="ECO:0000313" key="1">
    <source>
        <dbReference type="EMBL" id="KAJ7312592.1"/>
    </source>
</evidence>
<sequence>MMVFAATIIGFGILRCSYVKTESLHRYLGKKLWRNSTYKGYKAESIELGRRPDTPSVDAGALTSSHWAAKISKFNKLN</sequence>
<organism evidence="1 2">
    <name type="scientific">Mycena albidolilacea</name>
    <dbReference type="NCBI Taxonomy" id="1033008"/>
    <lineage>
        <taxon>Eukaryota</taxon>
        <taxon>Fungi</taxon>
        <taxon>Dikarya</taxon>
        <taxon>Basidiomycota</taxon>
        <taxon>Agaricomycotina</taxon>
        <taxon>Agaricomycetes</taxon>
        <taxon>Agaricomycetidae</taxon>
        <taxon>Agaricales</taxon>
        <taxon>Marasmiineae</taxon>
        <taxon>Mycenaceae</taxon>
        <taxon>Mycena</taxon>
    </lineage>
</organism>
<reference evidence="1" key="1">
    <citation type="submission" date="2023-03" db="EMBL/GenBank/DDBJ databases">
        <title>Massive genome expansion in bonnet fungi (Mycena s.s.) driven by repeated elements and novel gene families across ecological guilds.</title>
        <authorList>
            <consortium name="Lawrence Berkeley National Laboratory"/>
            <person name="Harder C.B."/>
            <person name="Miyauchi S."/>
            <person name="Viragh M."/>
            <person name="Kuo A."/>
            <person name="Thoen E."/>
            <person name="Andreopoulos B."/>
            <person name="Lu D."/>
            <person name="Skrede I."/>
            <person name="Drula E."/>
            <person name="Henrissat B."/>
            <person name="Morin E."/>
            <person name="Kohler A."/>
            <person name="Barry K."/>
            <person name="LaButti K."/>
            <person name="Morin E."/>
            <person name="Salamov A."/>
            <person name="Lipzen A."/>
            <person name="Mereny Z."/>
            <person name="Hegedus B."/>
            <person name="Baldrian P."/>
            <person name="Stursova M."/>
            <person name="Weitz H."/>
            <person name="Taylor A."/>
            <person name="Grigoriev I.V."/>
            <person name="Nagy L.G."/>
            <person name="Martin F."/>
            <person name="Kauserud H."/>
        </authorList>
    </citation>
    <scope>NUCLEOTIDE SEQUENCE</scope>
    <source>
        <strain evidence="1">CBHHK002</strain>
    </source>
</reference>
<gene>
    <name evidence="1" type="ORF">DFH08DRAFT_896761</name>
</gene>
<feature type="non-terminal residue" evidence="1">
    <location>
        <position position="78"/>
    </location>
</feature>
<comment type="caution">
    <text evidence="1">The sequence shown here is derived from an EMBL/GenBank/DDBJ whole genome shotgun (WGS) entry which is preliminary data.</text>
</comment>
<dbReference type="EMBL" id="JARIHO010000071">
    <property type="protein sequence ID" value="KAJ7312592.1"/>
    <property type="molecule type" value="Genomic_DNA"/>
</dbReference>